<accession>A0ACA9LQT7</accession>
<feature type="non-terminal residue" evidence="1">
    <location>
        <position position="1"/>
    </location>
</feature>
<reference evidence="1" key="1">
    <citation type="submission" date="2021-06" db="EMBL/GenBank/DDBJ databases">
        <authorList>
            <person name="Kallberg Y."/>
            <person name="Tangrot J."/>
            <person name="Rosling A."/>
        </authorList>
    </citation>
    <scope>NUCLEOTIDE SEQUENCE</scope>
    <source>
        <strain evidence="1">MA461A</strain>
    </source>
</reference>
<evidence type="ECO:0000313" key="1">
    <source>
        <dbReference type="EMBL" id="CAG8538885.1"/>
    </source>
</evidence>
<sequence length="116" mass="12739">NKLKSNKSNASNNLPTHTDNDDISALRTTGLSYPINNIDPCDYDDIDANNLTKTDKTIRAPQDNSKTTTVISTGPSKKMDKATDKANDNGEDNNDNNDNAQNNNDDYDNTQDNDSD</sequence>
<dbReference type="Proteomes" id="UP000789920">
    <property type="component" value="Unassembled WGS sequence"/>
</dbReference>
<gene>
    <name evidence="1" type="ORF">RPERSI_LOCUS3464</name>
</gene>
<organism evidence="1 2">
    <name type="scientific">Racocetra persica</name>
    <dbReference type="NCBI Taxonomy" id="160502"/>
    <lineage>
        <taxon>Eukaryota</taxon>
        <taxon>Fungi</taxon>
        <taxon>Fungi incertae sedis</taxon>
        <taxon>Mucoromycota</taxon>
        <taxon>Glomeromycotina</taxon>
        <taxon>Glomeromycetes</taxon>
        <taxon>Diversisporales</taxon>
        <taxon>Gigasporaceae</taxon>
        <taxon>Racocetra</taxon>
    </lineage>
</organism>
<keyword evidence="2" id="KW-1185">Reference proteome</keyword>
<dbReference type="EMBL" id="CAJVQC010004309">
    <property type="protein sequence ID" value="CAG8538885.1"/>
    <property type="molecule type" value="Genomic_DNA"/>
</dbReference>
<proteinExistence type="predicted"/>
<name>A0ACA9LQT7_9GLOM</name>
<protein>
    <submittedName>
        <fullName evidence="1">34408_t:CDS:1</fullName>
    </submittedName>
</protein>
<evidence type="ECO:0000313" key="2">
    <source>
        <dbReference type="Proteomes" id="UP000789920"/>
    </source>
</evidence>
<comment type="caution">
    <text evidence="1">The sequence shown here is derived from an EMBL/GenBank/DDBJ whole genome shotgun (WGS) entry which is preliminary data.</text>
</comment>